<evidence type="ECO:0000313" key="2">
    <source>
        <dbReference type="Proteomes" id="UP000177053"/>
    </source>
</evidence>
<evidence type="ECO:0000313" key="1">
    <source>
        <dbReference type="EMBL" id="OGM11686.1"/>
    </source>
</evidence>
<organism evidence="1 2">
    <name type="scientific">Candidatus Woesebacteria bacterium RBG_16_34_12</name>
    <dbReference type="NCBI Taxonomy" id="1802480"/>
    <lineage>
        <taxon>Bacteria</taxon>
        <taxon>Candidatus Woeseibacteriota</taxon>
    </lineage>
</organism>
<dbReference type="EMBL" id="MGFS01000013">
    <property type="protein sequence ID" value="OGM11686.1"/>
    <property type="molecule type" value="Genomic_DNA"/>
</dbReference>
<protein>
    <submittedName>
        <fullName evidence="1">Uncharacterized protein</fullName>
    </submittedName>
</protein>
<name>A0A1F7X9H8_9BACT</name>
<dbReference type="Proteomes" id="UP000177053">
    <property type="component" value="Unassembled WGS sequence"/>
</dbReference>
<dbReference type="AlphaFoldDB" id="A0A1F7X9H8"/>
<gene>
    <name evidence="1" type="ORF">A2Z22_02030</name>
</gene>
<comment type="caution">
    <text evidence="1">The sequence shown here is derived from an EMBL/GenBank/DDBJ whole genome shotgun (WGS) entry which is preliminary data.</text>
</comment>
<sequence length="91" mass="10531">MFKKKRRKMILGTSEERVRLLKKGIKSQTIENLYLRYNKIKIIKSPILFDLFENSSSNRADSKDTLAIELKHTDQIIDIDTISISGLVYAS</sequence>
<proteinExistence type="predicted"/>
<accession>A0A1F7X9H8</accession>
<reference evidence="1 2" key="1">
    <citation type="journal article" date="2016" name="Nat. Commun.">
        <title>Thousands of microbial genomes shed light on interconnected biogeochemical processes in an aquifer system.</title>
        <authorList>
            <person name="Anantharaman K."/>
            <person name="Brown C.T."/>
            <person name="Hug L.A."/>
            <person name="Sharon I."/>
            <person name="Castelle C.J."/>
            <person name="Probst A.J."/>
            <person name="Thomas B.C."/>
            <person name="Singh A."/>
            <person name="Wilkins M.J."/>
            <person name="Karaoz U."/>
            <person name="Brodie E.L."/>
            <person name="Williams K.H."/>
            <person name="Hubbard S.S."/>
            <person name="Banfield J.F."/>
        </authorList>
    </citation>
    <scope>NUCLEOTIDE SEQUENCE [LARGE SCALE GENOMIC DNA]</scope>
</reference>